<proteinExistence type="predicted"/>
<evidence type="ECO:0000313" key="1">
    <source>
        <dbReference type="EMBL" id="PVH32661.1"/>
    </source>
</evidence>
<protein>
    <submittedName>
        <fullName evidence="1">Uncharacterized protein</fullName>
    </submittedName>
</protein>
<sequence length="156" mass="17950">MIIPLISSNSCVLHRSHGCPLKFDKKKRYAVSLFLSLQTKQDASVRTHIARGDVAKKTTWSQNIMGIYIYIPVRTLVPVQHICSSSLERKRKLYTYISSLKFDDSRTHACMHLSPLFLCKCTLPWPYMQASVLSRQIIVLINVELCIPEDDFCIYI</sequence>
<name>A0A2T8I4S2_9POAL</name>
<dbReference type="EMBL" id="CM008054">
    <property type="protein sequence ID" value="PVH32661.1"/>
    <property type="molecule type" value="Genomic_DNA"/>
</dbReference>
<accession>A0A2T8I4S2</accession>
<gene>
    <name evidence="1" type="ORF">PAHAL_9G454100</name>
</gene>
<dbReference type="AlphaFoldDB" id="A0A2T8I4S2"/>
<reference evidence="1" key="1">
    <citation type="submission" date="2018-04" db="EMBL/GenBank/DDBJ databases">
        <title>WGS assembly of Panicum hallii.</title>
        <authorList>
            <person name="Lovell J."/>
            <person name="Jenkins J."/>
            <person name="Lowry D."/>
            <person name="Mamidi S."/>
            <person name="Sreedasyam A."/>
            <person name="Weng X."/>
            <person name="Barry K."/>
            <person name="Bonette J."/>
            <person name="Campitelli B."/>
            <person name="Daum C."/>
            <person name="Gordon S."/>
            <person name="Gould B."/>
            <person name="Lipzen A."/>
            <person name="Macqueen A."/>
            <person name="Palacio-Mejia J."/>
            <person name="Plott C."/>
            <person name="Shakirov E."/>
            <person name="Shu S."/>
            <person name="Yoshinaga Y."/>
            <person name="Zane M."/>
            <person name="Rokhsar D."/>
            <person name="Grimwood J."/>
            <person name="Schmutz J."/>
            <person name="Juenger T."/>
        </authorList>
    </citation>
    <scope>NUCLEOTIDE SEQUENCE [LARGE SCALE GENOMIC DNA]</scope>
    <source>
        <strain evidence="1">FIL2</strain>
    </source>
</reference>
<dbReference type="Gramene" id="PVH32661">
    <property type="protein sequence ID" value="PVH32661"/>
    <property type="gene ID" value="PAHAL_9G454100"/>
</dbReference>
<dbReference type="Proteomes" id="UP000243499">
    <property type="component" value="Chromosome 9"/>
</dbReference>
<organism evidence="1">
    <name type="scientific">Panicum hallii</name>
    <dbReference type="NCBI Taxonomy" id="206008"/>
    <lineage>
        <taxon>Eukaryota</taxon>
        <taxon>Viridiplantae</taxon>
        <taxon>Streptophyta</taxon>
        <taxon>Embryophyta</taxon>
        <taxon>Tracheophyta</taxon>
        <taxon>Spermatophyta</taxon>
        <taxon>Magnoliopsida</taxon>
        <taxon>Liliopsida</taxon>
        <taxon>Poales</taxon>
        <taxon>Poaceae</taxon>
        <taxon>PACMAD clade</taxon>
        <taxon>Panicoideae</taxon>
        <taxon>Panicodae</taxon>
        <taxon>Paniceae</taxon>
        <taxon>Panicinae</taxon>
        <taxon>Panicum</taxon>
        <taxon>Panicum sect. Panicum</taxon>
    </lineage>
</organism>